<gene>
    <name evidence="2" type="ORF">PG996_015766</name>
</gene>
<comment type="caution">
    <text evidence="2">The sequence shown here is derived from an EMBL/GenBank/DDBJ whole genome shotgun (WGS) entry which is preliminary data.</text>
</comment>
<evidence type="ECO:0000313" key="3">
    <source>
        <dbReference type="Proteomes" id="UP001446871"/>
    </source>
</evidence>
<dbReference type="EMBL" id="JAQQWM010000009">
    <property type="protein sequence ID" value="KAK8047702.1"/>
    <property type="molecule type" value="Genomic_DNA"/>
</dbReference>
<accession>A0ABR1TM67</accession>
<evidence type="ECO:0000313" key="2">
    <source>
        <dbReference type="EMBL" id="KAK8047702.1"/>
    </source>
</evidence>
<reference evidence="2 3" key="1">
    <citation type="submission" date="2023-01" db="EMBL/GenBank/DDBJ databases">
        <title>Analysis of 21 Apiospora genomes using comparative genomics revels a genus with tremendous synthesis potential of carbohydrate active enzymes and secondary metabolites.</title>
        <authorList>
            <person name="Sorensen T."/>
        </authorList>
    </citation>
    <scope>NUCLEOTIDE SEQUENCE [LARGE SCALE GENOMIC DNA]</scope>
    <source>
        <strain evidence="2 3">CBS 83171</strain>
    </source>
</reference>
<keyword evidence="3" id="KW-1185">Reference proteome</keyword>
<feature type="compositionally biased region" description="Basic residues" evidence="1">
    <location>
        <begin position="49"/>
        <end position="66"/>
    </location>
</feature>
<feature type="compositionally biased region" description="Low complexity" evidence="1">
    <location>
        <begin position="32"/>
        <end position="44"/>
    </location>
</feature>
<evidence type="ECO:0000256" key="1">
    <source>
        <dbReference type="SAM" id="MobiDB-lite"/>
    </source>
</evidence>
<organism evidence="2 3">
    <name type="scientific">Apiospora saccharicola</name>
    <dbReference type="NCBI Taxonomy" id="335842"/>
    <lineage>
        <taxon>Eukaryota</taxon>
        <taxon>Fungi</taxon>
        <taxon>Dikarya</taxon>
        <taxon>Ascomycota</taxon>
        <taxon>Pezizomycotina</taxon>
        <taxon>Sordariomycetes</taxon>
        <taxon>Xylariomycetidae</taxon>
        <taxon>Amphisphaeriales</taxon>
        <taxon>Apiosporaceae</taxon>
        <taxon>Apiospora</taxon>
    </lineage>
</organism>
<protein>
    <submittedName>
        <fullName evidence="2">Uncharacterized protein</fullName>
    </submittedName>
</protein>
<feature type="region of interest" description="Disordered" evidence="1">
    <location>
        <begin position="22"/>
        <end position="77"/>
    </location>
</feature>
<sequence length="77" mass="8459">MPGKLAFLRPFAKIYSHMQDYGETAPTSNTESPSAAAGQSPASRAADHQKKRGSIGGRHRAHIRKRYPSDSIHPYIP</sequence>
<proteinExistence type="predicted"/>
<dbReference type="Proteomes" id="UP001446871">
    <property type="component" value="Unassembled WGS sequence"/>
</dbReference>
<name>A0ABR1TM67_9PEZI</name>